<gene>
    <name evidence="2" type="ORF">EVAR_62616_1</name>
</gene>
<evidence type="ECO:0000313" key="2">
    <source>
        <dbReference type="EMBL" id="GBP85629.1"/>
    </source>
</evidence>
<organism evidence="2 3">
    <name type="scientific">Eumeta variegata</name>
    <name type="common">Bagworm moth</name>
    <name type="synonym">Eumeta japonica</name>
    <dbReference type="NCBI Taxonomy" id="151549"/>
    <lineage>
        <taxon>Eukaryota</taxon>
        <taxon>Metazoa</taxon>
        <taxon>Ecdysozoa</taxon>
        <taxon>Arthropoda</taxon>
        <taxon>Hexapoda</taxon>
        <taxon>Insecta</taxon>
        <taxon>Pterygota</taxon>
        <taxon>Neoptera</taxon>
        <taxon>Endopterygota</taxon>
        <taxon>Lepidoptera</taxon>
        <taxon>Glossata</taxon>
        <taxon>Ditrysia</taxon>
        <taxon>Tineoidea</taxon>
        <taxon>Psychidae</taxon>
        <taxon>Oiketicinae</taxon>
        <taxon>Eumeta</taxon>
    </lineage>
</organism>
<feature type="region of interest" description="Disordered" evidence="1">
    <location>
        <begin position="1"/>
        <end position="33"/>
    </location>
</feature>
<dbReference type="AlphaFoldDB" id="A0A4C1ZFD0"/>
<protein>
    <submittedName>
        <fullName evidence="2">Uncharacterized protein</fullName>
    </submittedName>
</protein>
<dbReference type="Proteomes" id="UP000299102">
    <property type="component" value="Unassembled WGS sequence"/>
</dbReference>
<evidence type="ECO:0000313" key="3">
    <source>
        <dbReference type="Proteomes" id="UP000299102"/>
    </source>
</evidence>
<evidence type="ECO:0000256" key="1">
    <source>
        <dbReference type="SAM" id="MobiDB-lite"/>
    </source>
</evidence>
<accession>A0A4C1ZFD0</accession>
<keyword evidence="3" id="KW-1185">Reference proteome</keyword>
<name>A0A4C1ZFD0_EUMVA</name>
<sequence>MARDEHIHPGTSSHTPHRRSHRCLLERPPGRGSRRRCRLACLFARAGSAPASRKRARTSPARCATVFLTAAFKGTRPNKFYNTRRVRSGAAMKIAHVGTV</sequence>
<comment type="caution">
    <text evidence="2">The sequence shown here is derived from an EMBL/GenBank/DDBJ whole genome shotgun (WGS) entry which is preliminary data.</text>
</comment>
<reference evidence="2 3" key="1">
    <citation type="journal article" date="2019" name="Commun. Biol.">
        <title>The bagworm genome reveals a unique fibroin gene that provides high tensile strength.</title>
        <authorList>
            <person name="Kono N."/>
            <person name="Nakamura H."/>
            <person name="Ohtoshi R."/>
            <person name="Tomita M."/>
            <person name="Numata K."/>
            <person name="Arakawa K."/>
        </authorList>
    </citation>
    <scope>NUCLEOTIDE SEQUENCE [LARGE SCALE GENOMIC DNA]</scope>
</reference>
<proteinExistence type="predicted"/>
<dbReference type="EMBL" id="BGZK01001749">
    <property type="protein sequence ID" value="GBP85629.1"/>
    <property type="molecule type" value="Genomic_DNA"/>
</dbReference>